<dbReference type="PANTHER" id="PTHR48100">
    <property type="entry name" value="BROAD-SPECIFICITY PHOSPHATASE YOR283W-RELATED"/>
    <property type="match status" value="1"/>
</dbReference>
<dbReference type="InterPro" id="IPR001345">
    <property type="entry name" value="PG/BPGM_mutase_AS"/>
</dbReference>
<gene>
    <name evidence="2" type="ORF">A2042_06200</name>
</gene>
<sequence>MQKLTLIRHGESVLNSQKRIQGNFDSSLTRRGKSQTELLSQRIKQNSETFDFIFSSPLKRASETADIISNYLGLPVKIINGLKEINLGDWEGKLIEEVRGSEPRLFSDFISKPAQCLIPSGEDPVDFQKRVVTSIKDILENHRMKNILIVSHAGAISAFLCHLLNLNLNCMWNMNSENTSITQIIFNNNSLRVTLFNDIYHLNGGKWIN</sequence>
<evidence type="ECO:0008006" key="4">
    <source>
        <dbReference type="Google" id="ProtNLM"/>
    </source>
</evidence>
<dbReference type="GO" id="GO:0005737">
    <property type="term" value="C:cytoplasm"/>
    <property type="evidence" value="ECO:0007669"/>
    <property type="project" value="TreeGrafter"/>
</dbReference>
<accession>A0A1F7R9J0</accession>
<organism evidence="2 3">
    <name type="scientific">Candidatus Schekmanbacteria bacterium GWA2_38_11</name>
    <dbReference type="NCBI Taxonomy" id="1817876"/>
    <lineage>
        <taxon>Bacteria</taxon>
        <taxon>Candidatus Schekmaniibacteriota</taxon>
    </lineage>
</organism>
<proteinExistence type="predicted"/>
<dbReference type="Gene3D" id="3.40.50.1240">
    <property type="entry name" value="Phosphoglycerate mutase-like"/>
    <property type="match status" value="1"/>
</dbReference>
<protein>
    <recommendedName>
        <fullName evidence="4">Alpha-ribazole phosphatase</fullName>
    </recommendedName>
</protein>
<dbReference type="CDD" id="cd07067">
    <property type="entry name" value="HP_PGM_like"/>
    <property type="match status" value="1"/>
</dbReference>
<dbReference type="SMART" id="SM00855">
    <property type="entry name" value="PGAM"/>
    <property type="match status" value="1"/>
</dbReference>
<dbReference type="SUPFAM" id="SSF53254">
    <property type="entry name" value="Phosphoglycerate mutase-like"/>
    <property type="match status" value="1"/>
</dbReference>
<dbReference type="InterPro" id="IPR050275">
    <property type="entry name" value="PGM_Phosphatase"/>
</dbReference>
<feature type="binding site" evidence="1">
    <location>
        <position position="60"/>
    </location>
    <ligand>
        <name>substrate</name>
    </ligand>
</feature>
<evidence type="ECO:0000256" key="1">
    <source>
        <dbReference type="PIRSR" id="PIRSR613078-2"/>
    </source>
</evidence>
<reference evidence="2 3" key="1">
    <citation type="journal article" date="2016" name="Nat. Commun.">
        <title>Thousands of microbial genomes shed light on interconnected biogeochemical processes in an aquifer system.</title>
        <authorList>
            <person name="Anantharaman K."/>
            <person name="Brown C.T."/>
            <person name="Hug L.A."/>
            <person name="Sharon I."/>
            <person name="Castelle C.J."/>
            <person name="Probst A.J."/>
            <person name="Thomas B.C."/>
            <person name="Singh A."/>
            <person name="Wilkins M.J."/>
            <person name="Karaoz U."/>
            <person name="Brodie E.L."/>
            <person name="Williams K.H."/>
            <person name="Hubbard S.S."/>
            <person name="Banfield J.F."/>
        </authorList>
    </citation>
    <scope>NUCLEOTIDE SEQUENCE [LARGE SCALE GENOMIC DNA]</scope>
</reference>
<dbReference type="InterPro" id="IPR029033">
    <property type="entry name" value="His_PPase_superfam"/>
</dbReference>
<feature type="binding site" evidence="1">
    <location>
        <begin position="8"/>
        <end position="15"/>
    </location>
    <ligand>
        <name>substrate</name>
    </ligand>
</feature>
<comment type="caution">
    <text evidence="2">The sequence shown here is derived from an EMBL/GenBank/DDBJ whole genome shotgun (WGS) entry which is preliminary data.</text>
</comment>
<dbReference type="Proteomes" id="UP000178526">
    <property type="component" value="Unassembled WGS sequence"/>
</dbReference>
<dbReference type="PIRSF" id="PIRSF000709">
    <property type="entry name" value="6PFK_2-Ptase"/>
    <property type="match status" value="1"/>
</dbReference>
<dbReference type="Pfam" id="PF00300">
    <property type="entry name" value="His_Phos_1"/>
    <property type="match status" value="1"/>
</dbReference>
<name>A0A1F7R9J0_9BACT</name>
<dbReference type="InterPro" id="IPR013078">
    <property type="entry name" value="His_Pase_superF_clade-1"/>
</dbReference>
<dbReference type="EMBL" id="MGDB01000153">
    <property type="protein sequence ID" value="OGL38242.1"/>
    <property type="molecule type" value="Genomic_DNA"/>
</dbReference>
<dbReference type="AlphaFoldDB" id="A0A1F7R9J0"/>
<dbReference type="PROSITE" id="PS00175">
    <property type="entry name" value="PG_MUTASE"/>
    <property type="match status" value="1"/>
</dbReference>
<dbReference type="GO" id="GO:0016791">
    <property type="term" value="F:phosphatase activity"/>
    <property type="evidence" value="ECO:0007669"/>
    <property type="project" value="TreeGrafter"/>
</dbReference>
<evidence type="ECO:0000313" key="2">
    <source>
        <dbReference type="EMBL" id="OGL38242.1"/>
    </source>
</evidence>
<evidence type="ECO:0000313" key="3">
    <source>
        <dbReference type="Proteomes" id="UP000178526"/>
    </source>
</evidence>
<dbReference type="PANTHER" id="PTHR48100:SF59">
    <property type="entry name" value="ADENOSYLCOBALAMIN_ALPHA-RIBAZOLE PHOSPHATASE"/>
    <property type="match status" value="1"/>
</dbReference>